<dbReference type="AlphaFoldDB" id="A0A516GY71"/>
<reference evidence="1 2" key="1">
    <citation type="submission" date="2019-07" db="EMBL/GenBank/DDBJ databases">
        <title>Genome sequencing for Ferrovibrio sp. K5.</title>
        <authorList>
            <person name="Park S.-J."/>
        </authorList>
    </citation>
    <scope>NUCLEOTIDE SEQUENCE [LARGE SCALE GENOMIC DNA]</scope>
    <source>
        <strain evidence="1 2">K5</strain>
    </source>
</reference>
<dbReference type="RefSeq" id="WP_144067423.1">
    <property type="nucleotide sequence ID" value="NZ_CP041636.1"/>
</dbReference>
<sequence>MSATPTTYAFAIQYGLGELQFDLQLAEALMFSNMANRMMAGEGLPFADFRLQMWDMLANSIEAGDHLKGGAEANAMAMGAAWLALTSAMHRDHPARDCFVLKLGARAGEIGVEIAADNPYAEPHDERGQIFAVANVTRELFDQDTQMFRDWASGIQAEMAKASNDFGH</sequence>
<name>A0A516GY71_9PROT</name>
<dbReference type="Proteomes" id="UP000317496">
    <property type="component" value="Chromosome"/>
</dbReference>
<organism evidence="1 2">
    <name type="scientific">Ferrovibrio terrae</name>
    <dbReference type="NCBI Taxonomy" id="2594003"/>
    <lineage>
        <taxon>Bacteria</taxon>
        <taxon>Pseudomonadati</taxon>
        <taxon>Pseudomonadota</taxon>
        <taxon>Alphaproteobacteria</taxon>
        <taxon>Rhodospirillales</taxon>
        <taxon>Rhodospirillaceae</taxon>
        <taxon>Ferrovibrio</taxon>
    </lineage>
</organism>
<dbReference type="EMBL" id="CP041636">
    <property type="protein sequence ID" value="QDO96442.1"/>
    <property type="molecule type" value="Genomic_DNA"/>
</dbReference>
<accession>A0A516GY71</accession>
<gene>
    <name evidence="1" type="ORF">FNB15_03765</name>
</gene>
<keyword evidence="2" id="KW-1185">Reference proteome</keyword>
<proteinExistence type="predicted"/>
<protein>
    <submittedName>
        <fullName evidence="1">Uncharacterized protein</fullName>
    </submittedName>
</protein>
<dbReference type="KEGG" id="fer:FNB15_03765"/>
<evidence type="ECO:0000313" key="1">
    <source>
        <dbReference type="EMBL" id="QDO96442.1"/>
    </source>
</evidence>
<evidence type="ECO:0000313" key="2">
    <source>
        <dbReference type="Proteomes" id="UP000317496"/>
    </source>
</evidence>